<dbReference type="SMART" id="SM00283">
    <property type="entry name" value="MA"/>
    <property type="match status" value="1"/>
</dbReference>
<dbReference type="SMART" id="SM00304">
    <property type="entry name" value="HAMP"/>
    <property type="match status" value="1"/>
</dbReference>
<keyword evidence="7" id="KW-1133">Transmembrane helix</keyword>
<dbReference type="OrthoDB" id="358716at2"/>
<evidence type="ECO:0000313" key="10">
    <source>
        <dbReference type="EMBL" id="TLS52725.1"/>
    </source>
</evidence>
<dbReference type="Gene3D" id="6.10.340.10">
    <property type="match status" value="1"/>
</dbReference>
<sequence length="570" mass="61332">MFLRWSVQKKLIACFSFVLLLMCILGSVAVNRMNAMKQNTETITTEWMPGVEAVNRMTYLMEHVVTLTFRHIHAEDESQQDYVAGEIQSTYASIDELFVSYEAMADDPEERESFEKLKQYWAIFKTDNQSILENSAKGAEYNTLARKTLIEKLTQFITLQSYLDQLVVYNHNGAIHSERDAADAFETALRFTIGMIVISVILASVLAFVITRMLSAPLKKVTSAIARVAKGDLAVEPLAIANKDEIGDLAAATNEMVQRLRELVSHVAKTAHQVAASSAELSSNAETTATMVTQAVGVVQTMAESALTQHRGAEDSSRAMEEMSRGIQRIAGATTDAADASSRTDNMVKKGDVLVRDAVAHMDAIHAAVGSMAAEIRKMETCSAEIQQFIGVISGIAQQTNLLSLNASIEAARAGEHGLGFAVVATEVKKLSAQSEAAAMQVSELVNEIQRITLAAAGAMENGVSQVETGMSSVHETGRTFAEIALAVNHVDEQIQEISAIAEQLSAGSQEVAATAISAAELAQHTSSLAQVLASGTDEQSAAIEEVSASAIILSEAAKELEALVRRFTL</sequence>
<dbReference type="PROSITE" id="PS50885">
    <property type="entry name" value="HAMP"/>
    <property type="match status" value="1"/>
</dbReference>
<reference evidence="10 11" key="1">
    <citation type="submission" date="2019-05" db="EMBL/GenBank/DDBJ databases">
        <authorList>
            <person name="Narsing Rao M.P."/>
            <person name="Li W.J."/>
        </authorList>
    </citation>
    <scope>NUCLEOTIDE SEQUENCE [LARGE SCALE GENOMIC DNA]</scope>
    <source>
        <strain evidence="10 11">SYSU_K30003</strain>
    </source>
</reference>
<evidence type="ECO:0000259" key="9">
    <source>
        <dbReference type="PROSITE" id="PS50885"/>
    </source>
</evidence>
<keyword evidence="4 6" id="KW-0807">Transducer</keyword>
<keyword evidence="7" id="KW-0812">Transmembrane</keyword>
<dbReference type="CDD" id="cd11386">
    <property type="entry name" value="MCP_signal"/>
    <property type="match status" value="1"/>
</dbReference>
<evidence type="ECO:0000256" key="2">
    <source>
        <dbReference type="ARBA" id="ARBA00022475"/>
    </source>
</evidence>
<keyword evidence="11" id="KW-1185">Reference proteome</keyword>
<dbReference type="Gene3D" id="1.10.287.950">
    <property type="entry name" value="Methyl-accepting chemotaxis protein"/>
    <property type="match status" value="1"/>
</dbReference>
<proteinExistence type="inferred from homology"/>
<dbReference type="InterPro" id="IPR024478">
    <property type="entry name" value="HlyB_4HB_MCP"/>
</dbReference>
<dbReference type="InterPro" id="IPR003660">
    <property type="entry name" value="HAMP_dom"/>
</dbReference>
<dbReference type="AlphaFoldDB" id="A0A5R9GLM4"/>
<dbReference type="Pfam" id="PF00672">
    <property type="entry name" value="HAMP"/>
    <property type="match status" value="1"/>
</dbReference>
<protein>
    <submittedName>
        <fullName evidence="10">Methyl-accepting chemotaxis protein</fullName>
    </submittedName>
</protein>
<evidence type="ECO:0000256" key="4">
    <source>
        <dbReference type="ARBA" id="ARBA00023224"/>
    </source>
</evidence>
<comment type="similarity">
    <text evidence="5">Belongs to the methyl-accepting chemotaxis (MCP) protein family.</text>
</comment>
<comment type="subcellular location">
    <subcellularLocation>
        <location evidence="1">Cell membrane</location>
    </subcellularLocation>
</comment>
<comment type="caution">
    <text evidence="10">The sequence shown here is derived from an EMBL/GenBank/DDBJ whole genome shotgun (WGS) entry which is preliminary data.</text>
</comment>
<dbReference type="PANTHER" id="PTHR32089">
    <property type="entry name" value="METHYL-ACCEPTING CHEMOTAXIS PROTEIN MCPB"/>
    <property type="match status" value="1"/>
</dbReference>
<evidence type="ECO:0000256" key="3">
    <source>
        <dbReference type="ARBA" id="ARBA00023136"/>
    </source>
</evidence>
<evidence type="ECO:0000313" key="11">
    <source>
        <dbReference type="Proteomes" id="UP000309676"/>
    </source>
</evidence>
<evidence type="ECO:0000259" key="8">
    <source>
        <dbReference type="PROSITE" id="PS50111"/>
    </source>
</evidence>
<dbReference type="Pfam" id="PF12729">
    <property type="entry name" value="4HB_MCP_1"/>
    <property type="match status" value="1"/>
</dbReference>
<dbReference type="InterPro" id="IPR004089">
    <property type="entry name" value="MCPsignal_dom"/>
</dbReference>
<keyword evidence="2" id="KW-1003">Cell membrane</keyword>
<dbReference type="EMBL" id="VCIW01000004">
    <property type="protein sequence ID" value="TLS52725.1"/>
    <property type="molecule type" value="Genomic_DNA"/>
</dbReference>
<gene>
    <name evidence="10" type="ORF">FE782_08840</name>
</gene>
<dbReference type="SUPFAM" id="SSF58104">
    <property type="entry name" value="Methyl-accepting chemotaxis protein (MCP) signaling domain"/>
    <property type="match status" value="1"/>
</dbReference>
<dbReference type="Proteomes" id="UP000309676">
    <property type="component" value="Unassembled WGS sequence"/>
</dbReference>
<organism evidence="10 11">
    <name type="scientific">Paenibacillus antri</name>
    <dbReference type="NCBI Taxonomy" id="2582848"/>
    <lineage>
        <taxon>Bacteria</taxon>
        <taxon>Bacillati</taxon>
        <taxon>Bacillota</taxon>
        <taxon>Bacilli</taxon>
        <taxon>Bacillales</taxon>
        <taxon>Paenibacillaceae</taxon>
        <taxon>Paenibacillus</taxon>
    </lineage>
</organism>
<dbReference type="GO" id="GO:0005886">
    <property type="term" value="C:plasma membrane"/>
    <property type="evidence" value="ECO:0007669"/>
    <property type="project" value="UniProtKB-SubCell"/>
</dbReference>
<dbReference type="Pfam" id="PF00015">
    <property type="entry name" value="MCPsignal"/>
    <property type="match status" value="1"/>
</dbReference>
<name>A0A5R9GLM4_9BACL</name>
<evidence type="ECO:0000256" key="1">
    <source>
        <dbReference type="ARBA" id="ARBA00004236"/>
    </source>
</evidence>
<dbReference type="PROSITE" id="PS50111">
    <property type="entry name" value="CHEMOTAXIS_TRANSDUC_2"/>
    <property type="match status" value="1"/>
</dbReference>
<feature type="transmembrane region" description="Helical" evidence="7">
    <location>
        <begin position="188"/>
        <end position="210"/>
    </location>
</feature>
<feature type="domain" description="Methyl-accepting transducer" evidence="8">
    <location>
        <begin position="284"/>
        <end position="520"/>
    </location>
</feature>
<dbReference type="RefSeq" id="WP_138193716.1">
    <property type="nucleotide sequence ID" value="NZ_VCIW01000004.1"/>
</dbReference>
<evidence type="ECO:0000256" key="5">
    <source>
        <dbReference type="ARBA" id="ARBA00029447"/>
    </source>
</evidence>
<dbReference type="CDD" id="cd06225">
    <property type="entry name" value="HAMP"/>
    <property type="match status" value="1"/>
</dbReference>
<dbReference type="PANTHER" id="PTHR32089:SF112">
    <property type="entry name" value="LYSOZYME-LIKE PROTEIN-RELATED"/>
    <property type="match status" value="1"/>
</dbReference>
<evidence type="ECO:0000256" key="6">
    <source>
        <dbReference type="PROSITE-ProRule" id="PRU00284"/>
    </source>
</evidence>
<evidence type="ECO:0000256" key="7">
    <source>
        <dbReference type="SAM" id="Phobius"/>
    </source>
</evidence>
<keyword evidence="3 7" id="KW-0472">Membrane</keyword>
<dbReference type="GO" id="GO:0007165">
    <property type="term" value="P:signal transduction"/>
    <property type="evidence" value="ECO:0007669"/>
    <property type="project" value="UniProtKB-KW"/>
</dbReference>
<feature type="domain" description="HAMP" evidence="9">
    <location>
        <begin position="212"/>
        <end position="265"/>
    </location>
</feature>
<accession>A0A5R9GLM4</accession>